<dbReference type="InterPro" id="IPR008508">
    <property type="entry name" value="Bax1"/>
</dbReference>
<dbReference type="Proteomes" id="UP000002586">
    <property type="component" value="Chromosome"/>
</dbReference>
<accession>A0L5C6</accession>
<gene>
    <name evidence="1" type="ordered locus">Mmc1_0648</name>
</gene>
<dbReference type="HOGENOM" id="CLU_681354_0_0_5"/>
<dbReference type="PANTHER" id="PTHR39640:SF1">
    <property type="entry name" value="DUF790 FAMILY PROTEIN"/>
    <property type="match status" value="1"/>
</dbReference>
<dbReference type="PANTHER" id="PTHR39640">
    <property type="entry name" value="VNG6129C"/>
    <property type="match status" value="1"/>
</dbReference>
<organism evidence="1 2">
    <name type="scientific">Magnetococcus marinus (strain ATCC BAA-1437 / JCM 17883 / MC-1)</name>
    <dbReference type="NCBI Taxonomy" id="156889"/>
    <lineage>
        <taxon>Bacteria</taxon>
        <taxon>Pseudomonadati</taxon>
        <taxon>Pseudomonadota</taxon>
        <taxon>Magnetococcia</taxon>
        <taxon>Magnetococcales</taxon>
        <taxon>Magnetococcaceae</taxon>
        <taxon>Magnetococcus</taxon>
    </lineage>
</organism>
<proteinExistence type="predicted"/>
<dbReference type="OrthoDB" id="5292613at2"/>
<dbReference type="KEGG" id="mgm:Mmc1_0648"/>
<name>A0L5C6_MAGMM</name>
<evidence type="ECO:0000313" key="2">
    <source>
        <dbReference type="Proteomes" id="UP000002586"/>
    </source>
</evidence>
<protein>
    <recommendedName>
        <fullName evidence="3">DUF790 family protein</fullName>
    </recommendedName>
</protein>
<sequence>MLTKEHMRFSQRGGILKPGFIDVNNRTLLNAVEALTELFQHGAGLTRAELAEQCEPIIATGFKNPKILRGIEKLLLDRCQFAEPDESAMQRRSAIFAKAAELLEQAHLEELPRYRSAIGQAFNSDPEQLAAALYNDLPERQPLLTFRPLQAQKMLYRYNAAQVQGLLLRAERLTLTFNANDPGTLRLLLQQLRFHRLLARVTRLPHEQVKMVLDGPVSVLEQTQKYGLQLALFFPILLLQKGWSLEALIRPQGKPAATLKLDPSAPLSYWNSHTRAYRPDAEFAQFAANFREKFPDWTVDEHPPLLDLGQQEICAPDMAFHKGEHPFYLELFHRWHATPLLRRLEHLSKRGRDKPPLILGVERSLLKNSQVAQALESSPLFAQRGFMFRDLPSSRTLAKLLETLI</sequence>
<dbReference type="AlphaFoldDB" id="A0L5C6"/>
<reference evidence="2" key="1">
    <citation type="journal article" date="2009" name="Appl. Environ. Microbiol.">
        <title>Complete genome sequence of the chemolithoautotrophic marine magnetotactic coccus strain MC-1.</title>
        <authorList>
            <person name="Schubbe S."/>
            <person name="Williams T.J."/>
            <person name="Xie G."/>
            <person name="Kiss H.E."/>
            <person name="Brettin T.S."/>
            <person name="Martinez D."/>
            <person name="Ross C.A."/>
            <person name="Schuler D."/>
            <person name="Cox B.L."/>
            <person name="Nealson K.H."/>
            <person name="Bazylinski D.A."/>
        </authorList>
    </citation>
    <scope>NUCLEOTIDE SEQUENCE [LARGE SCALE GENOMIC DNA]</scope>
    <source>
        <strain evidence="2">ATCC BAA-1437 / JCM 17883 / MC-1</strain>
    </source>
</reference>
<dbReference type="STRING" id="156889.Mmc1_0648"/>
<dbReference type="EMBL" id="CP000471">
    <property type="protein sequence ID" value="ABK43169.1"/>
    <property type="molecule type" value="Genomic_DNA"/>
</dbReference>
<dbReference type="Pfam" id="PF05626">
    <property type="entry name" value="DUF790"/>
    <property type="match status" value="1"/>
</dbReference>
<reference evidence="1 2" key="2">
    <citation type="journal article" date="2012" name="Int. J. Syst. Evol. Microbiol.">
        <title>Magnetococcus marinus gen. nov., sp. nov., a marine, magnetotactic bacterium that represents a novel lineage (Magnetococcaceae fam. nov.; Magnetococcales ord. nov.) at the base of the Alphaproteobacteria.</title>
        <authorList>
            <person name="Bazylinski D.A."/>
            <person name="Williams T.J."/>
            <person name="Lefevre C.T."/>
            <person name="Berg R.J."/>
            <person name="Zhang C.L."/>
            <person name="Bowser S.S."/>
            <person name="Dean A.J."/>
            <person name="Beveridge T.J."/>
        </authorList>
    </citation>
    <scope>NUCLEOTIDE SEQUENCE [LARGE SCALE GENOMIC DNA]</scope>
    <source>
        <strain evidence="2">ATCC BAA-1437 / JCM 17883 / MC-1</strain>
    </source>
</reference>
<dbReference type="eggNOG" id="COG3372">
    <property type="taxonomic scope" value="Bacteria"/>
</dbReference>
<keyword evidence="2" id="KW-1185">Reference proteome</keyword>
<evidence type="ECO:0008006" key="3">
    <source>
        <dbReference type="Google" id="ProtNLM"/>
    </source>
</evidence>
<evidence type="ECO:0000313" key="1">
    <source>
        <dbReference type="EMBL" id="ABK43169.1"/>
    </source>
</evidence>
<dbReference type="RefSeq" id="WP_011712336.1">
    <property type="nucleotide sequence ID" value="NC_008576.1"/>
</dbReference>